<dbReference type="SUPFAM" id="SSF53448">
    <property type="entry name" value="Nucleotide-diphospho-sugar transferases"/>
    <property type="match status" value="2"/>
</dbReference>
<evidence type="ECO:0000256" key="2">
    <source>
        <dbReference type="ARBA" id="ARBA00006739"/>
    </source>
</evidence>
<reference evidence="6 7" key="1">
    <citation type="submission" date="2020-08" db="EMBL/GenBank/DDBJ databases">
        <title>A Genomic Blueprint of the Chicken Gut Microbiome.</title>
        <authorList>
            <person name="Gilroy R."/>
            <person name="Ravi A."/>
            <person name="Getino M."/>
            <person name="Pursley I."/>
            <person name="Horton D.L."/>
            <person name="Alikhan N.-F."/>
            <person name="Baker D."/>
            <person name="Gharbi K."/>
            <person name="Hall N."/>
            <person name="Watson M."/>
            <person name="Adriaenssens E.M."/>
            <person name="Foster-Nyarko E."/>
            <person name="Jarju S."/>
            <person name="Secka A."/>
            <person name="Antonio M."/>
            <person name="Oren A."/>
            <person name="Chaudhuri R."/>
            <person name="La Ragione R.M."/>
            <person name="Hildebrand F."/>
            <person name="Pallen M.J."/>
        </authorList>
    </citation>
    <scope>NUCLEOTIDE SEQUENCE [LARGE SCALE GENOMIC DNA]</scope>
    <source>
        <strain evidence="6 7">Sa4CUA7</strain>
    </source>
</reference>
<proteinExistence type="inferred from homology"/>
<dbReference type="PANTHER" id="PTHR43179:SF12">
    <property type="entry name" value="GALACTOFURANOSYLTRANSFERASE GLFT2"/>
    <property type="match status" value="1"/>
</dbReference>
<comment type="similarity">
    <text evidence="2">Belongs to the glycosyltransferase 2 family.</text>
</comment>
<keyword evidence="4" id="KW-0808">Transferase</keyword>
<evidence type="ECO:0000256" key="3">
    <source>
        <dbReference type="ARBA" id="ARBA00022676"/>
    </source>
</evidence>
<dbReference type="Gene3D" id="3.90.550.10">
    <property type="entry name" value="Spore Coat Polysaccharide Biosynthesis Protein SpsA, Chain A"/>
    <property type="match status" value="2"/>
</dbReference>
<evidence type="ECO:0000256" key="4">
    <source>
        <dbReference type="ARBA" id="ARBA00022679"/>
    </source>
</evidence>
<dbReference type="Proteomes" id="UP000648352">
    <property type="component" value="Unassembled WGS sequence"/>
</dbReference>
<dbReference type="CDD" id="cd04186">
    <property type="entry name" value="GT_2_like_c"/>
    <property type="match status" value="1"/>
</dbReference>
<sequence>MTAAERTGSFATDTDDAEIAVLIVTYNSAAEIGGLLQSLRAEAADTRMRVIVADNDSADATLSVLARHDDVAVVHTGGNLGYSGGINVAAARAGALEHLLILNPDLRVRRGAVRAMLAALRDRPHAGIVAPRIVGDDGRTAASLFNEPRVLRSLGDALLGPIWTTRPPLLTEWIRGESAYTHRRSVDWASGAALLVSAEAARAVGEWDERFFLYSEETDYCRRTREAGYTVVFEPDAVVEHSQGKSGTSAALDALLNVNRVRYMRKHAPQRAEAFRRVAVVGAGLRARKSAAHRFVFRTIRDERSWRQLPRGSWRGVAGSVAASVIVPAHDESAVIERTLRELAEPASAGSLDVHVVCNACSDDTALRAGAVPGVRVTSLDIASKTAAVNEGTRAAATAPYIVLDADIHLPSTAIPTLLRALSRPGVQAGRPPFEYDTLDSAPLVRAYYRARSRIPAMSAALWGGGVYALGSTGIERVGVLPALTADDFYVDSLFAAREKAIPLSAPARVRMPTTTKALLSVLTRNRRGVSALGHDAGRRTLRDVLSTVRGPGSMADAAAFIALTAIARLRARRSAGSDMWERDDSSRERDGVAMFTLPDRCGSARNEKCLTGPGAW</sequence>
<dbReference type="PANTHER" id="PTHR43179">
    <property type="entry name" value="RHAMNOSYLTRANSFERASE WBBL"/>
    <property type="match status" value="1"/>
</dbReference>
<name>A0ABR8S516_9MICO</name>
<keyword evidence="3" id="KW-0328">Glycosyltransferase</keyword>
<dbReference type="EMBL" id="JACSQP010000009">
    <property type="protein sequence ID" value="MBD7958545.1"/>
    <property type="molecule type" value="Genomic_DNA"/>
</dbReference>
<feature type="domain" description="Glycosyltransferase 2-like" evidence="5">
    <location>
        <begin position="21"/>
        <end position="145"/>
    </location>
</feature>
<evidence type="ECO:0000313" key="6">
    <source>
        <dbReference type="EMBL" id="MBD7958545.1"/>
    </source>
</evidence>
<keyword evidence="7" id="KW-1185">Reference proteome</keyword>
<evidence type="ECO:0000256" key="1">
    <source>
        <dbReference type="ARBA" id="ARBA00004776"/>
    </source>
</evidence>
<dbReference type="Pfam" id="PF13641">
    <property type="entry name" value="Glyco_tranf_2_3"/>
    <property type="match status" value="1"/>
</dbReference>
<dbReference type="Pfam" id="PF00535">
    <property type="entry name" value="Glycos_transf_2"/>
    <property type="match status" value="1"/>
</dbReference>
<gene>
    <name evidence="6" type="ORF">H9651_12920</name>
</gene>
<organism evidence="6 7">
    <name type="scientific">Microbacterium pullorum</name>
    <dbReference type="NCBI Taxonomy" id="2762236"/>
    <lineage>
        <taxon>Bacteria</taxon>
        <taxon>Bacillati</taxon>
        <taxon>Actinomycetota</taxon>
        <taxon>Actinomycetes</taxon>
        <taxon>Micrococcales</taxon>
        <taxon>Microbacteriaceae</taxon>
        <taxon>Microbacterium</taxon>
    </lineage>
</organism>
<comment type="pathway">
    <text evidence="1">Cell wall biogenesis; cell wall polysaccharide biosynthesis.</text>
</comment>
<evidence type="ECO:0000313" key="7">
    <source>
        <dbReference type="Proteomes" id="UP000648352"/>
    </source>
</evidence>
<dbReference type="InterPro" id="IPR001173">
    <property type="entry name" value="Glyco_trans_2-like"/>
</dbReference>
<dbReference type="InterPro" id="IPR029044">
    <property type="entry name" value="Nucleotide-diphossugar_trans"/>
</dbReference>
<protein>
    <submittedName>
        <fullName evidence="6">Glycosyltransferase family 2 protein</fullName>
    </submittedName>
</protein>
<comment type="caution">
    <text evidence="6">The sequence shown here is derived from an EMBL/GenBank/DDBJ whole genome shotgun (WGS) entry which is preliminary data.</text>
</comment>
<accession>A0ABR8S516</accession>
<dbReference type="RefSeq" id="WP_191719739.1">
    <property type="nucleotide sequence ID" value="NZ_JACSQP010000009.1"/>
</dbReference>
<evidence type="ECO:0000259" key="5">
    <source>
        <dbReference type="Pfam" id="PF00535"/>
    </source>
</evidence>